<feature type="region of interest" description="Disordered" evidence="1">
    <location>
        <begin position="87"/>
        <end position="135"/>
    </location>
</feature>
<feature type="region of interest" description="Disordered" evidence="1">
    <location>
        <begin position="149"/>
        <end position="169"/>
    </location>
</feature>
<protein>
    <submittedName>
        <fullName evidence="2">Uncharacterized protein</fullName>
    </submittedName>
</protein>
<sequence length="225" mass="23630">MSSTSTIIVVEEDDDEDEAAAGPLAQEHSQDDGHENSRLRSESERLRRIIAGLSGTNDTLSQQLAQLEMMNSMMAGLSVGAATTATTGETAGAPLPTSCKRQASKDAGRYAEDSSRRSEDEGLEEPSTGIVYRSLGDDDLDDDALFGPIRDAPEAGDAHADARSADGGRSRVERVVSIVDSLERLLPASGAKAADATATLAALQDATNRLRTVLEPERASSAEVA</sequence>
<feature type="region of interest" description="Disordered" evidence="1">
    <location>
        <begin position="1"/>
        <end position="43"/>
    </location>
</feature>
<evidence type="ECO:0000313" key="2">
    <source>
        <dbReference type="EMBL" id="CAE2213752.1"/>
    </source>
</evidence>
<name>A0A7S4HZ43_9EUKA</name>
<evidence type="ECO:0000256" key="1">
    <source>
        <dbReference type="SAM" id="MobiDB-lite"/>
    </source>
</evidence>
<feature type="compositionally biased region" description="Basic and acidic residues" evidence="1">
    <location>
        <begin position="103"/>
        <end position="120"/>
    </location>
</feature>
<feature type="compositionally biased region" description="Basic and acidic residues" evidence="1">
    <location>
        <begin position="28"/>
        <end position="43"/>
    </location>
</feature>
<feature type="compositionally biased region" description="Acidic residues" evidence="1">
    <location>
        <begin position="10"/>
        <end position="19"/>
    </location>
</feature>
<feature type="compositionally biased region" description="Basic and acidic residues" evidence="1">
    <location>
        <begin position="151"/>
        <end position="169"/>
    </location>
</feature>
<organism evidence="2">
    <name type="scientific">Prymnesium polylepis</name>
    <dbReference type="NCBI Taxonomy" id="72548"/>
    <lineage>
        <taxon>Eukaryota</taxon>
        <taxon>Haptista</taxon>
        <taxon>Haptophyta</taxon>
        <taxon>Prymnesiophyceae</taxon>
        <taxon>Prymnesiales</taxon>
        <taxon>Prymnesiaceae</taxon>
        <taxon>Prymnesium</taxon>
    </lineage>
</organism>
<proteinExistence type="predicted"/>
<dbReference type="EMBL" id="HBKO01015846">
    <property type="protein sequence ID" value="CAE2213752.1"/>
    <property type="molecule type" value="Transcribed_RNA"/>
</dbReference>
<reference evidence="2" key="1">
    <citation type="submission" date="2021-01" db="EMBL/GenBank/DDBJ databases">
        <authorList>
            <person name="Corre E."/>
            <person name="Pelletier E."/>
            <person name="Niang G."/>
            <person name="Scheremetjew M."/>
            <person name="Finn R."/>
            <person name="Kale V."/>
            <person name="Holt S."/>
            <person name="Cochrane G."/>
            <person name="Meng A."/>
            <person name="Brown T."/>
            <person name="Cohen L."/>
        </authorList>
    </citation>
    <scope>NUCLEOTIDE SEQUENCE</scope>
    <source>
        <strain evidence="2">UIO037</strain>
    </source>
</reference>
<gene>
    <name evidence="2" type="ORF">CPOL0286_LOCUS7240</name>
</gene>
<accession>A0A7S4HZ43</accession>
<dbReference type="AlphaFoldDB" id="A0A7S4HZ43"/>